<feature type="transmembrane region" description="Helical" evidence="2">
    <location>
        <begin position="51"/>
        <end position="72"/>
    </location>
</feature>
<dbReference type="AlphaFoldDB" id="U6GJ13"/>
<dbReference type="Proteomes" id="UP000018050">
    <property type="component" value="Unassembled WGS sequence"/>
</dbReference>
<keyword evidence="4" id="KW-1185">Reference proteome</keyword>
<gene>
    <name evidence="3" type="ORF">EAH_00002450</name>
</gene>
<accession>U6GJ13</accession>
<reference evidence="3" key="2">
    <citation type="submission" date="2013-10" db="EMBL/GenBank/DDBJ databases">
        <authorList>
            <person name="Aslett M."/>
        </authorList>
    </citation>
    <scope>NUCLEOTIDE SEQUENCE [LARGE SCALE GENOMIC DNA]</scope>
    <source>
        <strain evidence="3">Houghton</strain>
    </source>
</reference>
<feature type="transmembrane region" description="Helical" evidence="2">
    <location>
        <begin position="116"/>
        <end position="141"/>
    </location>
</feature>
<evidence type="ECO:0000256" key="2">
    <source>
        <dbReference type="SAM" id="Phobius"/>
    </source>
</evidence>
<protein>
    <recommendedName>
        <fullName evidence="5">Transmembrane protein</fullName>
    </recommendedName>
</protein>
<feature type="region of interest" description="Disordered" evidence="1">
    <location>
        <begin position="207"/>
        <end position="276"/>
    </location>
</feature>
<evidence type="ECO:0008006" key="5">
    <source>
        <dbReference type="Google" id="ProtNLM"/>
    </source>
</evidence>
<evidence type="ECO:0000313" key="4">
    <source>
        <dbReference type="Proteomes" id="UP000018050"/>
    </source>
</evidence>
<feature type="compositionally biased region" description="Low complexity" evidence="1">
    <location>
        <begin position="267"/>
        <end position="276"/>
    </location>
</feature>
<dbReference type="EMBL" id="HG671149">
    <property type="protein sequence ID" value="CDI80150.1"/>
    <property type="molecule type" value="Genomic_DNA"/>
</dbReference>
<keyword evidence="2" id="KW-0472">Membrane</keyword>
<evidence type="ECO:0000256" key="1">
    <source>
        <dbReference type="SAM" id="MobiDB-lite"/>
    </source>
</evidence>
<dbReference type="OrthoDB" id="3045089at2759"/>
<feature type="transmembrane region" description="Helical" evidence="2">
    <location>
        <begin position="92"/>
        <end position="110"/>
    </location>
</feature>
<evidence type="ECO:0000313" key="3">
    <source>
        <dbReference type="EMBL" id="CDI80150.1"/>
    </source>
</evidence>
<reference evidence="3" key="1">
    <citation type="submission" date="2013-10" db="EMBL/GenBank/DDBJ databases">
        <title>Genomic analysis of the causative agents of coccidiosis in chickens.</title>
        <authorList>
            <person name="Reid A.J."/>
            <person name="Blake D."/>
            <person name="Billington K."/>
            <person name="Browne H."/>
            <person name="Dunn M."/>
            <person name="Hung S."/>
            <person name="Kawahara F."/>
            <person name="Miranda-Saavedra D."/>
            <person name="Mourier T."/>
            <person name="Nagra H."/>
            <person name="Otto T.D."/>
            <person name="Rawlings N."/>
            <person name="Sanchez A."/>
            <person name="Sanders M."/>
            <person name="Subramaniam C."/>
            <person name="Tay Y."/>
            <person name="Dear P."/>
            <person name="Doerig C."/>
            <person name="Gruber A."/>
            <person name="Parkinson J."/>
            <person name="Shirley M."/>
            <person name="Wan K.L."/>
            <person name="Berriman M."/>
            <person name="Tomley F."/>
            <person name="Pain A."/>
        </authorList>
    </citation>
    <scope>NUCLEOTIDE SEQUENCE [LARGE SCALE GENOMIC DNA]</scope>
    <source>
        <strain evidence="3">Houghton</strain>
    </source>
</reference>
<name>U6GJ13_EIMAC</name>
<feature type="compositionally biased region" description="Basic and acidic residues" evidence="1">
    <location>
        <begin position="252"/>
        <end position="264"/>
    </location>
</feature>
<dbReference type="RefSeq" id="XP_013249841.1">
    <property type="nucleotide sequence ID" value="XM_013394387.1"/>
</dbReference>
<keyword evidence="2" id="KW-0812">Transmembrane</keyword>
<organism evidence="3 4">
    <name type="scientific">Eimeria acervulina</name>
    <name type="common">Coccidian parasite</name>
    <dbReference type="NCBI Taxonomy" id="5801"/>
    <lineage>
        <taxon>Eukaryota</taxon>
        <taxon>Sar</taxon>
        <taxon>Alveolata</taxon>
        <taxon>Apicomplexa</taxon>
        <taxon>Conoidasida</taxon>
        <taxon>Coccidia</taxon>
        <taxon>Eucoccidiorida</taxon>
        <taxon>Eimeriorina</taxon>
        <taxon>Eimeriidae</taxon>
        <taxon>Eimeria</taxon>
    </lineage>
</organism>
<keyword evidence="2" id="KW-1133">Transmembrane helix</keyword>
<dbReference type="VEuPathDB" id="ToxoDB:EAH_00002450"/>
<dbReference type="GeneID" id="25268315"/>
<sequence>MRRNDVYTWARLQCWDLVVLLQLATLWLQSAGSPFPKSLSLFFENAFACTWPLWVFAAGHLCCCLLLGLLLLRDTVLQQNTITRVLVHFSELHAVAFLLSVVAFSQWLSVHLNSRFVVFVSSGVASFFLLMLFAAFVSICFMANHTRSFADDVEQRGPSQGGGTFVLPSSSAAAAAAAAAVGPPLMCDMKLTLERVSEHFYRIGGPLEDPFQAPAPHDKGYQHPGCSPPEQGPLEDGSWPLLSGEGAGDSSATRRQEDTEDPQRTEAAAGAGAAPLAEVAAAAPTSETVVAVQPATPTAAATDAAAGEHDGASQREAELCIICCNTVSCLSGLCPTCRCPVKGVLELKEGQASQRLQGAQLEGVVRDVAS</sequence>
<dbReference type="OMA" id="CRCPVKG"/>
<proteinExistence type="predicted"/>